<gene>
    <name evidence="1" type="ORF">LECACI_7A005344</name>
</gene>
<evidence type="ECO:0000313" key="1">
    <source>
        <dbReference type="EMBL" id="CAK4029946.1"/>
    </source>
</evidence>
<dbReference type="AlphaFoldDB" id="A0AAI9E9U4"/>
<dbReference type="Gene3D" id="3.30.420.40">
    <property type="match status" value="2"/>
</dbReference>
<proteinExistence type="predicted"/>
<dbReference type="CDD" id="cd10170">
    <property type="entry name" value="ASKHA_NBD_HSP70"/>
    <property type="match status" value="1"/>
</dbReference>
<sequence length="328" mass="36718">MDDYEIQLGVDWGTWKCAISYALSHRGERVGSVSPVLMSGMAHEVPMMATWHDGKFVHGFALEALADKIPDVGDKIITLFKLPLYRDEETSDITATVQDILSDLPGDKTLDMLIAEHLRAVVGEAKEAICQSEELMKFNKDELHQLLKRARVRVTVPQMWTLDARRRMQIAAKNAGLNLVTLASEPKCALAYLVDKIAQQKIPLNRRLGKGSLWMVADLGSGTGDFVVYTLLDTLSIDSHLRPVGHASGDLCGSSKVDELLWHTLVKREGGDQWADECAERLQISTRDFERRSRRAIERAKSKLCDRGYYVETVQGVGRRHVAISFTK</sequence>
<dbReference type="Gene3D" id="3.90.640.10">
    <property type="entry name" value="Actin, Chain A, domain 4"/>
    <property type="match status" value="1"/>
</dbReference>
<name>A0AAI9E9U4_9PEZI</name>
<evidence type="ECO:0000313" key="2">
    <source>
        <dbReference type="Proteomes" id="UP001296104"/>
    </source>
</evidence>
<accession>A0AAI9E9U4</accession>
<dbReference type="InterPro" id="IPR043129">
    <property type="entry name" value="ATPase_NBD"/>
</dbReference>
<comment type="caution">
    <text evidence="1">The sequence shown here is derived from an EMBL/GenBank/DDBJ whole genome shotgun (WGS) entry which is preliminary data.</text>
</comment>
<reference evidence="1" key="1">
    <citation type="submission" date="2023-11" db="EMBL/GenBank/DDBJ databases">
        <authorList>
            <person name="Alioto T."/>
            <person name="Alioto T."/>
            <person name="Gomez Garrido J."/>
        </authorList>
    </citation>
    <scope>NUCLEOTIDE SEQUENCE</scope>
</reference>
<dbReference type="PANTHER" id="PTHR14187:SF5">
    <property type="entry name" value="HEAT SHOCK 70 KDA PROTEIN 12A"/>
    <property type="match status" value="1"/>
</dbReference>
<organism evidence="1 2">
    <name type="scientific">Lecanosticta acicola</name>
    <dbReference type="NCBI Taxonomy" id="111012"/>
    <lineage>
        <taxon>Eukaryota</taxon>
        <taxon>Fungi</taxon>
        <taxon>Dikarya</taxon>
        <taxon>Ascomycota</taxon>
        <taxon>Pezizomycotina</taxon>
        <taxon>Dothideomycetes</taxon>
        <taxon>Dothideomycetidae</taxon>
        <taxon>Mycosphaerellales</taxon>
        <taxon>Mycosphaerellaceae</taxon>
        <taxon>Lecanosticta</taxon>
    </lineage>
</organism>
<dbReference type="EMBL" id="CAVMBE010000034">
    <property type="protein sequence ID" value="CAK4029946.1"/>
    <property type="molecule type" value="Genomic_DNA"/>
</dbReference>
<dbReference type="SUPFAM" id="SSF53067">
    <property type="entry name" value="Actin-like ATPase domain"/>
    <property type="match status" value="1"/>
</dbReference>
<keyword evidence="2" id="KW-1185">Reference proteome</keyword>
<dbReference type="Proteomes" id="UP001296104">
    <property type="component" value="Unassembled WGS sequence"/>
</dbReference>
<protein>
    <submittedName>
        <fullName evidence="1">Uncharacterized protein</fullName>
    </submittedName>
</protein>
<dbReference type="PANTHER" id="PTHR14187">
    <property type="entry name" value="ALPHA KINASE/ELONGATION FACTOR 2 KINASE"/>
    <property type="match status" value="1"/>
</dbReference>